<accession>A0A4S2KKK4</accession>
<dbReference type="Proteomes" id="UP000310200">
    <property type="component" value="Unassembled WGS sequence"/>
</dbReference>
<gene>
    <name evidence="1" type="ORF">DBV15_07043</name>
</gene>
<reference evidence="1 2" key="1">
    <citation type="journal article" date="2019" name="Philos. Trans. R. Soc. Lond., B, Biol. Sci.">
        <title>Ant behaviour and brain gene expression of defending hosts depend on the ecological success of the intruding social parasite.</title>
        <authorList>
            <person name="Kaur R."/>
            <person name="Stoldt M."/>
            <person name="Jongepier E."/>
            <person name="Feldmeyer B."/>
            <person name="Menzel F."/>
            <person name="Bornberg-Bauer E."/>
            <person name="Foitzik S."/>
        </authorList>
    </citation>
    <scope>NUCLEOTIDE SEQUENCE [LARGE SCALE GENOMIC DNA]</scope>
    <source>
        <tissue evidence="1">Whole body</tissue>
    </source>
</reference>
<proteinExistence type="predicted"/>
<keyword evidence="2" id="KW-1185">Reference proteome</keyword>
<dbReference type="STRING" id="300112.A0A4S2KKK4"/>
<name>A0A4S2KKK4_9HYME</name>
<feature type="non-terminal residue" evidence="1">
    <location>
        <position position="1"/>
    </location>
</feature>
<evidence type="ECO:0000313" key="2">
    <source>
        <dbReference type="Proteomes" id="UP000310200"/>
    </source>
</evidence>
<sequence length="126" mass="14990">LKLKMFDKDTTVLLRKIFSLIMTRRMKSGEKRNDLINILIELKRNSSYEERIEDFTISIESLQNSQRCIKFQHSMTMIFWHKQLVSSYLVLKPAQRLYTAFALYQLAVQPEIKKTAKRTSQSTREI</sequence>
<dbReference type="EMBL" id="QBLH01002438">
    <property type="protein sequence ID" value="TGZ48509.1"/>
    <property type="molecule type" value="Genomic_DNA"/>
</dbReference>
<organism evidence="1 2">
    <name type="scientific">Temnothorax longispinosus</name>
    <dbReference type="NCBI Taxonomy" id="300112"/>
    <lineage>
        <taxon>Eukaryota</taxon>
        <taxon>Metazoa</taxon>
        <taxon>Ecdysozoa</taxon>
        <taxon>Arthropoda</taxon>
        <taxon>Hexapoda</taxon>
        <taxon>Insecta</taxon>
        <taxon>Pterygota</taxon>
        <taxon>Neoptera</taxon>
        <taxon>Endopterygota</taxon>
        <taxon>Hymenoptera</taxon>
        <taxon>Apocrita</taxon>
        <taxon>Aculeata</taxon>
        <taxon>Formicoidea</taxon>
        <taxon>Formicidae</taxon>
        <taxon>Myrmicinae</taxon>
        <taxon>Temnothorax</taxon>
    </lineage>
</organism>
<evidence type="ECO:0000313" key="1">
    <source>
        <dbReference type="EMBL" id="TGZ48509.1"/>
    </source>
</evidence>
<protein>
    <submittedName>
        <fullName evidence="1">Cytochrome P450 6k1</fullName>
    </submittedName>
</protein>
<comment type="caution">
    <text evidence="1">The sequence shown here is derived from an EMBL/GenBank/DDBJ whole genome shotgun (WGS) entry which is preliminary data.</text>
</comment>
<dbReference type="AlphaFoldDB" id="A0A4S2KKK4"/>